<dbReference type="SUPFAM" id="SSF46785">
    <property type="entry name" value="Winged helix' DNA-binding domain"/>
    <property type="match status" value="1"/>
</dbReference>
<dbReference type="GO" id="GO:0006511">
    <property type="term" value="P:ubiquitin-dependent protein catabolic process"/>
    <property type="evidence" value="ECO:0007669"/>
    <property type="project" value="InterPro"/>
</dbReference>
<dbReference type="InterPro" id="IPR059120">
    <property type="entry name" value="Cullin-like_AB"/>
</dbReference>
<dbReference type="SMART" id="SM00884">
    <property type="entry name" value="Cullin_Nedd8"/>
    <property type="match status" value="1"/>
</dbReference>
<comment type="pathway">
    <text evidence="1">Protein modification; protein ubiquitination.</text>
</comment>
<proteinExistence type="inferred from homology"/>
<dbReference type="Gene3D" id="1.20.1310.10">
    <property type="entry name" value="Cullin Repeats"/>
    <property type="match status" value="4"/>
</dbReference>
<dbReference type="SUPFAM" id="SSF75632">
    <property type="entry name" value="Cullin homology domain"/>
    <property type="match status" value="1"/>
</dbReference>
<comment type="similarity">
    <text evidence="2 7 8">Belongs to the cullin family.</text>
</comment>
<dbReference type="FunFam" id="1.10.10.10:FF:000014">
    <property type="entry name" value="Cullin 1"/>
    <property type="match status" value="1"/>
</dbReference>
<dbReference type="PROSITE" id="PS01256">
    <property type="entry name" value="CULLIN_1"/>
    <property type="match status" value="1"/>
</dbReference>
<dbReference type="InterPro" id="IPR016158">
    <property type="entry name" value="Cullin_homology"/>
</dbReference>
<feature type="domain" description="Cullin family profile" evidence="9">
    <location>
        <begin position="388"/>
        <end position="614"/>
    </location>
</feature>
<evidence type="ECO:0000256" key="2">
    <source>
        <dbReference type="ARBA" id="ARBA00006019"/>
    </source>
</evidence>
<gene>
    <name evidence="10" type="ORF">M514_00547</name>
</gene>
<dbReference type="SMART" id="SM00182">
    <property type="entry name" value="CULLIN"/>
    <property type="match status" value="1"/>
</dbReference>
<dbReference type="EMBL" id="KL367514">
    <property type="protein sequence ID" value="KFD67468.1"/>
    <property type="molecule type" value="Genomic_DNA"/>
</dbReference>
<evidence type="ECO:0000259" key="9">
    <source>
        <dbReference type="PROSITE" id="PS50069"/>
    </source>
</evidence>
<keyword evidence="5" id="KW-0832">Ubl conjugation</keyword>
<dbReference type="InterPro" id="IPR001373">
    <property type="entry name" value="Cullin_N"/>
</dbReference>
<dbReference type="InterPro" id="IPR036390">
    <property type="entry name" value="WH_DNA-bd_sf"/>
</dbReference>
<evidence type="ECO:0000256" key="5">
    <source>
        <dbReference type="ARBA" id="ARBA00022843"/>
    </source>
</evidence>
<evidence type="ECO:0000256" key="1">
    <source>
        <dbReference type="ARBA" id="ARBA00004906"/>
    </source>
</evidence>
<name>A0A085NDC2_9BILA</name>
<dbReference type="GO" id="GO:0031461">
    <property type="term" value="C:cullin-RING ubiquitin ligase complex"/>
    <property type="evidence" value="ECO:0007669"/>
    <property type="project" value="InterPro"/>
</dbReference>
<dbReference type="FunFam" id="1.20.1310.10:FF:000002">
    <property type="entry name" value="cullin-3 isoform X1"/>
    <property type="match status" value="1"/>
</dbReference>
<keyword evidence="4" id="KW-0833">Ubl conjugation pathway</keyword>
<reference evidence="10" key="1">
    <citation type="journal article" date="2014" name="Nat. Genet.">
        <title>Genome and transcriptome of the porcine whipworm Trichuris suis.</title>
        <authorList>
            <person name="Jex A.R."/>
            <person name="Nejsum P."/>
            <person name="Schwarz E.M."/>
            <person name="Hu L."/>
            <person name="Young N.D."/>
            <person name="Hall R.S."/>
            <person name="Korhonen P.K."/>
            <person name="Liao S."/>
            <person name="Thamsborg S."/>
            <person name="Xia J."/>
            <person name="Xu P."/>
            <person name="Wang S."/>
            <person name="Scheerlinck J.P."/>
            <person name="Hofmann A."/>
            <person name="Sternberg P.W."/>
            <person name="Wang J."/>
            <person name="Gasser R.B."/>
        </authorList>
    </citation>
    <scope>NUCLEOTIDE SEQUENCE [LARGE SCALE GENOMIC DNA]</scope>
    <source>
        <strain evidence="10">DCEP-RM93F</strain>
    </source>
</reference>
<dbReference type="Pfam" id="PF10557">
    <property type="entry name" value="Cullin_Nedd8"/>
    <property type="match status" value="1"/>
</dbReference>
<evidence type="ECO:0000256" key="3">
    <source>
        <dbReference type="ARBA" id="ARBA00022499"/>
    </source>
</evidence>
<organism evidence="10">
    <name type="scientific">Trichuris suis</name>
    <name type="common">pig whipworm</name>
    <dbReference type="NCBI Taxonomy" id="68888"/>
    <lineage>
        <taxon>Eukaryota</taxon>
        <taxon>Metazoa</taxon>
        <taxon>Ecdysozoa</taxon>
        <taxon>Nematoda</taxon>
        <taxon>Enoplea</taxon>
        <taxon>Dorylaimia</taxon>
        <taxon>Trichinellida</taxon>
        <taxon>Trichuridae</taxon>
        <taxon>Trichuris</taxon>
    </lineage>
</organism>
<dbReference type="SUPFAM" id="SSF74788">
    <property type="entry name" value="Cullin repeat-like"/>
    <property type="match status" value="1"/>
</dbReference>
<sequence length="743" mass="86078">MSLQPRPCDFDEVWARLKETVQRIISKQPISHTVWDDNFHDVYMLCIAHPHSHSIRLYNETKNYFENYVRGVYTEINSGCPSKILTVYLAKWLTFYDGAKAVDNLYRYLNAEYIAKQRLPDLDLLFGGAELPKSPLLPIGELAVRTWQEFLVTPLLNSMVSQMLQEIENDRNGQPADHKTLSGVIQSFIDMNSSYGQVGKYRFYGNVFEAKHIEATKEYYKRVSDALLKTCTVSEYMELIIEKIEDERRRSEKFLPKDSCNRMAKVCQEVLVRDHYDSLLEIMPKITADENKKDLRNMFTLLKPLDKGLSELVRQYEEHIKQVCLSRISNLRGENVADTFVEEILAIYDKYNYQIEEVFNGHHDFTGAFDRACLQAINYKEETGDSLKAAEWLAKYADKLLRKSQKNKTDKDLEAAFGKAVIVLRYIDEKDLFRKAYGIYLAKRLISGTSISLAAEEMMISRLKVACGFEFVSKFARMIMDVEISKQFANDVNRYLESNRIHTDVPFFVQSGAWPLSPPISCPDVPQCLLNVTTMFEGIYRKHHSGRKLSWMYHLCSLELALNYLQHPCIATVNLYQYSLIQCFSHRDQMLESDMAATTNLDHEVFEKNLQSLLDIGIFLQEVDMNEPSLPVIHLNFAFQTKRRKFKIPSPVIRAQEKAANQGIDGLNSSLEMDRKHFLECIVVRIMKARKVMKHFSLVQETVAAARVRFLPDIAFVKQTIENLIEKNYLKRTENAEEYAYLA</sequence>
<dbReference type="AlphaFoldDB" id="A0A085NDC2"/>
<dbReference type="Pfam" id="PF00888">
    <property type="entry name" value="Cullin"/>
    <property type="match status" value="1"/>
</dbReference>
<dbReference type="Proteomes" id="UP000030758">
    <property type="component" value="Unassembled WGS sequence"/>
</dbReference>
<dbReference type="InterPro" id="IPR016157">
    <property type="entry name" value="Cullin_CS"/>
</dbReference>
<evidence type="ECO:0000313" key="10">
    <source>
        <dbReference type="EMBL" id="KFD67468.1"/>
    </source>
</evidence>
<dbReference type="InterPro" id="IPR045093">
    <property type="entry name" value="Cullin"/>
</dbReference>
<keyword evidence="3" id="KW-1017">Isopeptide bond</keyword>
<dbReference type="InterPro" id="IPR019559">
    <property type="entry name" value="Cullin_neddylation_domain"/>
</dbReference>
<accession>A0A085NDC2</accession>
<evidence type="ECO:0000256" key="6">
    <source>
        <dbReference type="ARBA" id="ARBA00040451"/>
    </source>
</evidence>
<evidence type="ECO:0000256" key="7">
    <source>
        <dbReference type="PROSITE-ProRule" id="PRU00330"/>
    </source>
</evidence>
<dbReference type="InterPro" id="IPR036317">
    <property type="entry name" value="Cullin_homology_sf"/>
</dbReference>
<dbReference type="PROSITE" id="PS50069">
    <property type="entry name" value="CULLIN_2"/>
    <property type="match status" value="1"/>
</dbReference>
<dbReference type="FunFam" id="1.20.1310.10:FF:000014">
    <property type="entry name" value="Cullin 5"/>
    <property type="match status" value="1"/>
</dbReference>
<evidence type="ECO:0000256" key="4">
    <source>
        <dbReference type="ARBA" id="ARBA00022786"/>
    </source>
</evidence>
<dbReference type="InterPro" id="IPR036388">
    <property type="entry name" value="WH-like_DNA-bd_sf"/>
</dbReference>
<dbReference type="InterPro" id="IPR016159">
    <property type="entry name" value="Cullin_repeat-like_dom_sf"/>
</dbReference>
<dbReference type="GO" id="GO:0031625">
    <property type="term" value="F:ubiquitin protein ligase binding"/>
    <property type="evidence" value="ECO:0007669"/>
    <property type="project" value="InterPro"/>
</dbReference>
<dbReference type="Gene3D" id="3.30.230.130">
    <property type="entry name" value="Cullin, Chain C, Domain 2"/>
    <property type="match status" value="1"/>
</dbReference>
<dbReference type="Pfam" id="PF26557">
    <property type="entry name" value="Cullin_AB"/>
    <property type="match status" value="1"/>
</dbReference>
<protein>
    <recommendedName>
        <fullName evidence="6">Cullin-5</fullName>
    </recommendedName>
</protein>
<dbReference type="Gene3D" id="1.10.10.10">
    <property type="entry name" value="Winged helix-like DNA-binding domain superfamily/Winged helix DNA-binding domain"/>
    <property type="match status" value="1"/>
</dbReference>
<evidence type="ECO:0000256" key="8">
    <source>
        <dbReference type="RuleBase" id="RU003829"/>
    </source>
</evidence>
<dbReference type="PANTHER" id="PTHR11932">
    <property type="entry name" value="CULLIN"/>
    <property type="match status" value="1"/>
</dbReference>